<reference evidence="1" key="2">
    <citation type="submission" date="2020-09" db="EMBL/GenBank/DDBJ databases">
        <authorList>
            <person name="Sun Q."/>
            <person name="Zhou Y."/>
        </authorList>
    </citation>
    <scope>NUCLEOTIDE SEQUENCE</scope>
    <source>
        <strain evidence="1">CGMCC 1.15082</strain>
    </source>
</reference>
<accession>A0A916WGF0</accession>
<dbReference type="EMBL" id="BMHH01000010">
    <property type="protein sequence ID" value="GGA96996.1"/>
    <property type="molecule type" value="Genomic_DNA"/>
</dbReference>
<protein>
    <submittedName>
        <fullName evidence="1">Uncharacterized protein</fullName>
    </submittedName>
</protein>
<name>A0A916WGF0_9HYPH</name>
<sequence length="116" mass="12491">MAAMGATLAVKARMASLFRPNREERAAALALSPREERAGRKEAAREASAWAAMGERPLLPPSTFPLLWAVARGGATMAAAGVALRKTRFQAQAAVGADPLTFRKVDRRISPLKLHR</sequence>
<dbReference type="Proteomes" id="UP000646478">
    <property type="component" value="Unassembled WGS sequence"/>
</dbReference>
<gene>
    <name evidence="1" type="ORF">GCM10011491_26630</name>
</gene>
<evidence type="ECO:0000313" key="1">
    <source>
        <dbReference type="EMBL" id="GGA96996.1"/>
    </source>
</evidence>
<dbReference type="AlphaFoldDB" id="A0A916WGF0"/>
<proteinExistence type="predicted"/>
<comment type="caution">
    <text evidence="1">The sequence shown here is derived from an EMBL/GenBank/DDBJ whole genome shotgun (WGS) entry which is preliminary data.</text>
</comment>
<evidence type="ECO:0000313" key="2">
    <source>
        <dbReference type="Proteomes" id="UP000646478"/>
    </source>
</evidence>
<keyword evidence="2" id="KW-1185">Reference proteome</keyword>
<reference evidence="1" key="1">
    <citation type="journal article" date="2014" name="Int. J. Syst. Evol. Microbiol.">
        <title>Complete genome sequence of Corynebacterium casei LMG S-19264T (=DSM 44701T), isolated from a smear-ripened cheese.</title>
        <authorList>
            <consortium name="US DOE Joint Genome Institute (JGI-PGF)"/>
            <person name="Walter F."/>
            <person name="Albersmeier A."/>
            <person name="Kalinowski J."/>
            <person name="Ruckert C."/>
        </authorList>
    </citation>
    <scope>NUCLEOTIDE SEQUENCE</scope>
    <source>
        <strain evidence="1">CGMCC 1.15082</strain>
    </source>
</reference>
<organism evidence="1 2">
    <name type="scientific">Brucella endophytica</name>
    <dbReference type="NCBI Taxonomy" id="1963359"/>
    <lineage>
        <taxon>Bacteria</taxon>
        <taxon>Pseudomonadati</taxon>
        <taxon>Pseudomonadota</taxon>
        <taxon>Alphaproteobacteria</taxon>
        <taxon>Hyphomicrobiales</taxon>
        <taxon>Brucellaceae</taxon>
        <taxon>Brucella/Ochrobactrum group</taxon>
        <taxon>Brucella</taxon>
    </lineage>
</organism>